<protein>
    <submittedName>
        <fullName evidence="2">Aminoglycoside phosphotransferase</fullName>
    </submittedName>
</protein>
<keyword evidence="3" id="KW-1185">Reference proteome</keyword>
<dbReference type="GO" id="GO:0016740">
    <property type="term" value="F:transferase activity"/>
    <property type="evidence" value="ECO:0007669"/>
    <property type="project" value="UniProtKB-KW"/>
</dbReference>
<name>A7HQ07_PARL1</name>
<gene>
    <name evidence="2" type="ordered locus">Plav_0367</name>
</gene>
<dbReference type="PANTHER" id="PTHR11012">
    <property type="entry name" value="PROTEIN KINASE-LIKE DOMAIN-CONTAINING"/>
    <property type="match status" value="1"/>
</dbReference>
<dbReference type="EMBL" id="CP000774">
    <property type="protein sequence ID" value="ABS61990.1"/>
    <property type="molecule type" value="Genomic_DNA"/>
</dbReference>
<dbReference type="eggNOG" id="COG3173">
    <property type="taxonomic scope" value="Bacteria"/>
</dbReference>
<organism evidence="2 3">
    <name type="scientific">Parvibaculum lavamentivorans (strain DS-1 / DSM 13023 / NCIMB 13966)</name>
    <dbReference type="NCBI Taxonomy" id="402881"/>
    <lineage>
        <taxon>Bacteria</taxon>
        <taxon>Pseudomonadati</taxon>
        <taxon>Pseudomonadota</taxon>
        <taxon>Alphaproteobacteria</taxon>
        <taxon>Hyphomicrobiales</taxon>
        <taxon>Parvibaculaceae</taxon>
        <taxon>Parvibaculum</taxon>
    </lineage>
</organism>
<proteinExistence type="predicted"/>
<keyword evidence="2" id="KW-0808">Transferase</keyword>
<sequence length="362" mass="40245">MGEVSELPIVGWTKITPEWMTAVLRGAGHEATVAEISGQRVGTGQVGESVRFALTYNGDAKGAPATVVGKFPSPDPESRATGVNFGNYIREVNFYRHLADSAGLTTPVCLHADVDPETSDFVLIMEDLAPAQPGNQLRGTSLAETKLVLEEAAKFHASHWNDNAMDDIPWLFETKAAPRRTEPNLIGLLWKGFRERYGARIPADCVEIGEAITRNFHHFKDGYDGPKCLTHNDFRPDNMMFGTAEGGYPVAVVDWQSVGFGCCMADVSYFLSGAMKREDRKAHEHELLTAYHRRLEELGVSGYSFDEMMKHYALYSFSLFNMAFTASMIVERTERGDEMFFQMMRGGADHVLDTRALDLLPD</sequence>
<dbReference type="HOGENOM" id="CLU_061751_0_0_5"/>
<evidence type="ECO:0000259" key="1">
    <source>
        <dbReference type="SMART" id="SM00587"/>
    </source>
</evidence>
<dbReference type="Proteomes" id="UP000006377">
    <property type="component" value="Chromosome"/>
</dbReference>
<feature type="domain" description="CHK kinase-like" evidence="1">
    <location>
        <begin position="123"/>
        <end position="301"/>
    </location>
</feature>
<dbReference type="SUPFAM" id="SSF56112">
    <property type="entry name" value="Protein kinase-like (PK-like)"/>
    <property type="match status" value="1"/>
</dbReference>
<dbReference type="OrthoDB" id="115252at2"/>
<dbReference type="SMART" id="SM00587">
    <property type="entry name" value="CHK"/>
    <property type="match status" value="1"/>
</dbReference>
<accession>A7HQ07</accession>
<dbReference type="KEGG" id="pla:Plav_0367"/>
<reference evidence="2 3" key="1">
    <citation type="journal article" date="2011" name="Stand. Genomic Sci.">
        <title>Complete genome sequence of Parvibaculum lavamentivorans type strain (DS-1(T)).</title>
        <authorList>
            <person name="Schleheck D."/>
            <person name="Weiss M."/>
            <person name="Pitluck S."/>
            <person name="Bruce D."/>
            <person name="Land M.L."/>
            <person name="Han S."/>
            <person name="Saunders E."/>
            <person name="Tapia R."/>
            <person name="Detter C."/>
            <person name="Brettin T."/>
            <person name="Han J."/>
            <person name="Woyke T."/>
            <person name="Goodwin L."/>
            <person name="Pennacchio L."/>
            <person name="Nolan M."/>
            <person name="Cook A.M."/>
            <person name="Kjelleberg S."/>
            <person name="Thomas T."/>
        </authorList>
    </citation>
    <scope>NUCLEOTIDE SEQUENCE [LARGE SCALE GENOMIC DNA]</scope>
    <source>
        <strain evidence="3">DS-1 / DSM 13023 / NCIMB 13966</strain>
    </source>
</reference>
<dbReference type="InterPro" id="IPR015897">
    <property type="entry name" value="CHK_kinase-like"/>
</dbReference>
<dbReference type="RefSeq" id="WP_011995281.1">
    <property type="nucleotide sequence ID" value="NC_009719.1"/>
</dbReference>
<evidence type="ECO:0000313" key="2">
    <source>
        <dbReference type="EMBL" id="ABS61990.1"/>
    </source>
</evidence>
<dbReference type="InterPro" id="IPR002575">
    <property type="entry name" value="Aminoglycoside_PTrfase"/>
</dbReference>
<dbReference type="Pfam" id="PF01636">
    <property type="entry name" value="APH"/>
    <property type="match status" value="1"/>
</dbReference>
<dbReference type="Gene3D" id="3.90.1200.10">
    <property type="match status" value="1"/>
</dbReference>
<dbReference type="PANTHER" id="PTHR11012:SF30">
    <property type="entry name" value="PROTEIN KINASE-LIKE DOMAIN-CONTAINING"/>
    <property type="match status" value="1"/>
</dbReference>
<dbReference type="AlphaFoldDB" id="A7HQ07"/>
<evidence type="ECO:0000313" key="3">
    <source>
        <dbReference type="Proteomes" id="UP000006377"/>
    </source>
</evidence>
<dbReference type="STRING" id="402881.Plav_0367"/>
<dbReference type="InterPro" id="IPR011009">
    <property type="entry name" value="Kinase-like_dom_sf"/>
</dbReference>